<gene>
    <name evidence="1" type="primary">S100A14_0</name>
    <name evidence="2" type="synonym">S100A14_1</name>
    <name evidence="2" type="ORF">N1851_007024</name>
    <name evidence="1" type="ORF">N1851_014671</name>
</gene>
<accession>A0AA47MTW6</accession>
<dbReference type="SUPFAM" id="SSF47473">
    <property type="entry name" value="EF-hand"/>
    <property type="match status" value="1"/>
</dbReference>
<dbReference type="EMBL" id="JAOPHQ010001181">
    <property type="protein sequence ID" value="KAK0151671.1"/>
    <property type="molecule type" value="Genomic_DNA"/>
</dbReference>
<dbReference type="Proteomes" id="UP001174136">
    <property type="component" value="Unassembled WGS sequence"/>
</dbReference>
<dbReference type="EMBL" id="JAOPHQ010002633">
    <property type="protein sequence ID" value="KAK0146066.1"/>
    <property type="molecule type" value="Genomic_DNA"/>
</dbReference>
<keyword evidence="3" id="KW-1185">Reference proteome</keyword>
<sequence length="106" mass="11539">MAVLCQYSDLELALNTLVTGFHSEAKDGSQTLDSAEFQTLVSKQLPALAKTVGEEGGLQKLLKQIGVEEGQDVTFENFWTLVQKQATDQFAQGANEKVVRCSCNIS</sequence>
<comment type="caution">
    <text evidence="1">The sequence shown here is derived from an EMBL/GenBank/DDBJ whole genome shotgun (WGS) entry which is preliminary data.</text>
</comment>
<protein>
    <submittedName>
        <fullName evidence="1">Protein S100-A14</fullName>
    </submittedName>
</protein>
<dbReference type="InterPro" id="IPR011992">
    <property type="entry name" value="EF-hand-dom_pair"/>
</dbReference>
<evidence type="ECO:0000313" key="2">
    <source>
        <dbReference type="EMBL" id="KAK0151671.1"/>
    </source>
</evidence>
<evidence type="ECO:0000313" key="1">
    <source>
        <dbReference type="EMBL" id="KAK0146066.1"/>
    </source>
</evidence>
<reference evidence="1" key="1">
    <citation type="journal article" date="2023" name="Front. Mar. Sci.">
        <title>A new Merluccius polli reference genome to investigate the effects of global change in West African waters.</title>
        <authorList>
            <person name="Mateo J.L."/>
            <person name="Blanco-Fernandez C."/>
            <person name="Garcia-Vazquez E."/>
            <person name="Machado-Schiaffino G."/>
        </authorList>
    </citation>
    <scope>NUCLEOTIDE SEQUENCE</scope>
    <source>
        <strain evidence="1">C29</strain>
        <tissue evidence="1">Fin</tissue>
    </source>
</reference>
<dbReference type="Gene3D" id="1.10.238.10">
    <property type="entry name" value="EF-hand"/>
    <property type="match status" value="1"/>
</dbReference>
<proteinExistence type="predicted"/>
<evidence type="ECO:0000313" key="3">
    <source>
        <dbReference type="Proteomes" id="UP001174136"/>
    </source>
</evidence>
<dbReference type="AlphaFoldDB" id="A0AA47MTW6"/>
<name>A0AA47MTW6_MERPO</name>
<organism evidence="1 3">
    <name type="scientific">Merluccius polli</name>
    <name type="common">Benguela hake</name>
    <name type="synonym">Merluccius cadenati</name>
    <dbReference type="NCBI Taxonomy" id="89951"/>
    <lineage>
        <taxon>Eukaryota</taxon>
        <taxon>Metazoa</taxon>
        <taxon>Chordata</taxon>
        <taxon>Craniata</taxon>
        <taxon>Vertebrata</taxon>
        <taxon>Euteleostomi</taxon>
        <taxon>Actinopterygii</taxon>
        <taxon>Neopterygii</taxon>
        <taxon>Teleostei</taxon>
        <taxon>Neoteleostei</taxon>
        <taxon>Acanthomorphata</taxon>
        <taxon>Zeiogadaria</taxon>
        <taxon>Gadariae</taxon>
        <taxon>Gadiformes</taxon>
        <taxon>Gadoidei</taxon>
        <taxon>Merlucciidae</taxon>
        <taxon>Merluccius</taxon>
    </lineage>
</organism>